<feature type="region of interest" description="Disordered" evidence="2">
    <location>
        <begin position="246"/>
        <end position="275"/>
    </location>
</feature>
<dbReference type="STRING" id="500635.MITSMUL_03145"/>
<dbReference type="Proteomes" id="UP000003671">
    <property type="component" value="Unassembled WGS sequence"/>
</dbReference>
<dbReference type="HOGENOM" id="CLU_923811_0_0_9"/>
<dbReference type="AlphaFoldDB" id="C9KJE6"/>
<dbReference type="EMBL" id="ABWK02000001">
    <property type="protein sequence ID" value="EEX70012.1"/>
    <property type="molecule type" value="Genomic_DNA"/>
</dbReference>
<keyword evidence="1" id="KW-0175">Coiled coil</keyword>
<keyword evidence="4" id="KW-1185">Reference proteome</keyword>
<dbReference type="eggNOG" id="ENOG5031HGP">
    <property type="taxonomic scope" value="Bacteria"/>
</dbReference>
<evidence type="ECO:0000313" key="4">
    <source>
        <dbReference type="Proteomes" id="UP000003671"/>
    </source>
</evidence>
<sequence length="301" mass="33141">MKSSLTEVTMSSELGKMVINGCITKIGKASTGAPCGTDGKLAVFTAESIKKCADTFVGMPLNCTYPDGWFADGTDLFTNHGDMNIGYIRSVEAKDDNLMAEIVVWKDKFPEEAFMIVNGAEALGFSVEWYATQTHEDEENVYMDEFQGAGCAILWKNCAAFSDTFIETLAASRDKKNRSDNSMNEQEKKEIIDSIMAGLDEKLKGYEEKIGEIKASVEKVKGDVDESVKASIEEVKADMEKAKDEFKASVAVPQPKTQEPAKNPFEGGEEKSKEEKIAEINASNMSLADKLHEITKIRYGK</sequence>
<gene>
    <name evidence="3" type="ORF">MITSMUL_03145</name>
</gene>
<comment type="caution">
    <text evidence="3">The sequence shown here is derived from an EMBL/GenBank/DDBJ whole genome shotgun (WGS) entry which is preliminary data.</text>
</comment>
<accession>C9KJE6</accession>
<dbReference type="PATRIC" id="fig|500635.8.peg.97"/>
<evidence type="ECO:0000256" key="2">
    <source>
        <dbReference type="SAM" id="MobiDB-lite"/>
    </source>
</evidence>
<evidence type="ECO:0000313" key="3">
    <source>
        <dbReference type="EMBL" id="EEX70012.1"/>
    </source>
</evidence>
<evidence type="ECO:0000256" key="1">
    <source>
        <dbReference type="SAM" id="Coils"/>
    </source>
</evidence>
<feature type="coiled-coil region" evidence="1">
    <location>
        <begin position="196"/>
        <end position="245"/>
    </location>
</feature>
<organism evidence="3 4">
    <name type="scientific">Mitsuokella multacida DSM 20544</name>
    <dbReference type="NCBI Taxonomy" id="500635"/>
    <lineage>
        <taxon>Bacteria</taxon>
        <taxon>Bacillati</taxon>
        <taxon>Bacillota</taxon>
        <taxon>Negativicutes</taxon>
        <taxon>Selenomonadales</taxon>
        <taxon>Selenomonadaceae</taxon>
        <taxon>Mitsuokella</taxon>
    </lineage>
</organism>
<protein>
    <submittedName>
        <fullName evidence="3">Uncharacterized protein</fullName>
    </submittedName>
</protein>
<name>C9KJE6_9FIRM</name>
<proteinExistence type="predicted"/>
<reference evidence="3" key="1">
    <citation type="submission" date="2009-09" db="EMBL/GenBank/DDBJ databases">
        <authorList>
            <person name="Weinstock G."/>
            <person name="Sodergren E."/>
            <person name="Clifton S."/>
            <person name="Fulton L."/>
            <person name="Fulton B."/>
            <person name="Courtney L."/>
            <person name="Fronick C."/>
            <person name="Harrison M."/>
            <person name="Strong C."/>
            <person name="Farmer C."/>
            <person name="Delahaunty K."/>
            <person name="Markovic C."/>
            <person name="Hall O."/>
            <person name="Minx P."/>
            <person name="Tomlinson C."/>
            <person name="Mitreva M."/>
            <person name="Nelson J."/>
            <person name="Hou S."/>
            <person name="Wollam A."/>
            <person name="Pepin K.H."/>
            <person name="Johnson M."/>
            <person name="Bhonagiri V."/>
            <person name="Nash W.E."/>
            <person name="Warren W."/>
            <person name="Chinwalla A."/>
            <person name="Mardis E.R."/>
            <person name="Wilson R.K."/>
        </authorList>
    </citation>
    <scope>NUCLEOTIDE SEQUENCE [LARGE SCALE GENOMIC DNA]</scope>
    <source>
        <strain evidence="3">DSM 20544</strain>
    </source>
</reference>